<evidence type="ECO:0000256" key="1">
    <source>
        <dbReference type="ARBA" id="ARBA00005474"/>
    </source>
</evidence>
<proteinExistence type="inferred from homology"/>
<organism evidence="3">
    <name type="scientific">Glycine max</name>
    <name type="common">Soybean</name>
    <name type="synonym">Glycine hispida</name>
    <dbReference type="NCBI Taxonomy" id="3847"/>
    <lineage>
        <taxon>Eukaryota</taxon>
        <taxon>Viridiplantae</taxon>
        <taxon>Streptophyta</taxon>
        <taxon>Embryophyta</taxon>
        <taxon>Tracheophyta</taxon>
        <taxon>Spermatophyta</taxon>
        <taxon>Magnoliopsida</taxon>
        <taxon>eudicotyledons</taxon>
        <taxon>Gunneridae</taxon>
        <taxon>Pentapetalae</taxon>
        <taxon>rosids</taxon>
        <taxon>fabids</taxon>
        <taxon>Fabales</taxon>
        <taxon>Fabaceae</taxon>
        <taxon>Papilionoideae</taxon>
        <taxon>50 kb inversion clade</taxon>
        <taxon>NPAAA clade</taxon>
        <taxon>indigoferoid/millettioid clade</taxon>
        <taxon>Phaseoleae</taxon>
        <taxon>Glycine</taxon>
        <taxon>Glycine subgen. Soja</taxon>
    </lineage>
</organism>
<dbReference type="PROSITE" id="PS50891">
    <property type="entry name" value="LOB"/>
    <property type="match status" value="1"/>
</dbReference>
<reference evidence="3 4" key="1">
    <citation type="journal article" date="2010" name="Nature">
        <title>Genome sequence of the palaeopolyploid soybean.</title>
        <authorList>
            <person name="Schmutz J."/>
            <person name="Cannon S.B."/>
            <person name="Schlueter J."/>
            <person name="Ma J."/>
            <person name="Mitros T."/>
            <person name="Nelson W."/>
            <person name="Hyten D.L."/>
            <person name="Song Q."/>
            <person name="Thelen J.J."/>
            <person name="Cheng J."/>
            <person name="Xu D."/>
            <person name="Hellsten U."/>
            <person name="May G.D."/>
            <person name="Yu Y."/>
            <person name="Sakurai T."/>
            <person name="Umezawa T."/>
            <person name="Bhattacharyya M.K."/>
            <person name="Sandhu D."/>
            <person name="Valliyodan B."/>
            <person name="Lindquist E."/>
            <person name="Peto M."/>
            <person name="Grant D."/>
            <person name="Shu S."/>
            <person name="Goodstein D."/>
            <person name="Barry K."/>
            <person name="Futrell-Griggs M."/>
            <person name="Abernathy B."/>
            <person name="Du J."/>
            <person name="Tian Z."/>
            <person name="Zhu L."/>
            <person name="Gill N."/>
            <person name="Joshi T."/>
            <person name="Libault M."/>
            <person name="Sethuraman A."/>
            <person name="Zhang X.-C."/>
            <person name="Shinozaki K."/>
            <person name="Nguyen H.T."/>
            <person name="Wing R.A."/>
            <person name="Cregan P."/>
            <person name="Specht J."/>
            <person name="Grimwood J."/>
            <person name="Rokhsar D."/>
            <person name="Stacey G."/>
            <person name="Shoemaker R.C."/>
            <person name="Jackson S.A."/>
        </authorList>
    </citation>
    <scope>NUCLEOTIDE SEQUENCE</scope>
    <source>
        <strain evidence="4">cv. Williams 82</strain>
        <tissue evidence="3">Callus</tissue>
    </source>
</reference>
<dbReference type="Gramene" id="KRH19529">
    <property type="protein sequence ID" value="KRH19529"/>
    <property type="gene ID" value="GLYMA_13G121300"/>
</dbReference>
<dbReference type="InterPro" id="IPR004883">
    <property type="entry name" value="LOB"/>
</dbReference>
<dbReference type="GO" id="GO:0045893">
    <property type="term" value="P:positive regulation of DNA-templated transcription"/>
    <property type="evidence" value="ECO:0000318"/>
    <property type="project" value="GO_Central"/>
</dbReference>
<evidence type="ECO:0000259" key="2">
    <source>
        <dbReference type="PROSITE" id="PS50891"/>
    </source>
</evidence>
<dbReference type="GO" id="GO:0005634">
    <property type="term" value="C:nucleus"/>
    <property type="evidence" value="ECO:0000318"/>
    <property type="project" value="GO_Central"/>
</dbReference>
<comment type="similarity">
    <text evidence="1">Belongs to the LOB domain-containing protein family.</text>
</comment>
<dbReference type="STRING" id="3847.A0A0R0GVL9"/>
<evidence type="ECO:0000313" key="3">
    <source>
        <dbReference type="EMBL" id="KRH19529.1"/>
    </source>
</evidence>
<dbReference type="Proteomes" id="UP000008827">
    <property type="component" value="Chromosome 13"/>
</dbReference>
<dbReference type="EMBL" id="CM000846">
    <property type="protein sequence ID" value="KRH19529.1"/>
    <property type="molecule type" value="Genomic_DNA"/>
</dbReference>
<accession>A0A0R0GVL9</accession>
<reference evidence="3" key="3">
    <citation type="submission" date="2018-07" db="EMBL/GenBank/DDBJ databases">
        <title>WGS assembly of Glycine max.</title>
        <authorList>
            <person name="Schmutz J."/>
            <person name="Cannon S."/>
            <person name="Schlueter J."/>
            <person name="Ma J."/>
            <person name="Mitros T."/>
            <person name="Nelson W."/>
            <person name="Hyten D."/>
            <person name="Song Q."/>
            <person name="Thelen J."/>
            <person name="Cheng J."/>
            <person name="Xu D."/>
            <person name="Hellsten U."/>
            <person name="May G."/>
            <person name="Yu Y."/>
            <person name="Sakurai T."/>
            <person name="Umezawa T."/>
            <person name="Bhattacharyya M."/>
            <person name="Sandhu D."/>
            <person name="Valliyodan B."/>
            <person name="Lindquist E."/>
            <person name="Peto M."/>
            <person name="Grant D."/>
            <person name="Shu S."/>
            <person name="Goodstein D."/>
            <person name="Barry K."/>
            <person name="Futrell-Griggs M."/>
            <person name="Abernathy B."/>
            <person name="Du J."/>
            <person name="Tian Z."/>
            <person name="Zhu L."/>
            <person name="Gill N."/>
            <person name="Joshi T."/>
            <person name="Libault M."/>
            <person name="Sethuraman A."/>
            <person name="Zhang X."/>
            <person name="Shinozaki K."/>
            <person name="Nguyen H."/>
            <person name="Wing R."/>
            <person name="Cregan P."/>
            <person name="Specht J."/>
            <person name="Grimwood J."/>
            <person name="Rokhsar D."/>
            <person name="Stacey G."/>
            <person name="Shoemaker R."/>
            <person name="Jackson S."/>
        </authorList>
    </citation>
    <scope>NUCLEOTIDE SEQUENCE</scope>
    <source>
        <tissue evidence="3">Callus</tissue>
    </source>
</reference>
<protein>
    <recommendedName>
        <fullName evidence="2">LOB domain-containing protein</fullName>
    </recommendedName>
</protein>
<dbReference type="SMR" id="A0A0R0GVL9"/>
<keyword evidence="5" id="KW-1185">Reference proteome</keyword>
<dbReference type="InParanoid" id="A0A0R0GVL9"/>
<evidence type="ECO:0000313" key="5">
    <source>
        <dbReference type="Proteomes" id="UP000008827"/>
    </source>
</evidence>
<name>A0A0R0GVL9_SOYBN</name>
<dbReference type="PANTHER" id="PTHR31529">
    <property type="entry name" value="LOB DOMAIN CONTAINING PROTEIN"/>
    <property type="match status" value="1"/>
</dbReference>
<gene>
    <name evidence="3" type="ORF">GLYMA_13G121300</name>
</gene>
<dbReference type="Pfam" id="PF03195">
    <property type="entry name" value="LOB"/>
    <property type="match status" value="1"/>
</dbReference>
<evidence type="ECO:0000313" key="4">
    <source>
        <dbReference type="EnsemblPlants" id="KRH19529"/>
    </source>
</evidence>
<sequence>MTSATGNDTGSAGSSSGFGSPCGACKFLRRKCAADCIFAPYFCSEQGAARFAAIHKVFGASNVSKLLLRIPAHQRFEAMLTLAYEAQARVRDPVYGCVSHIFTLQQQGREYIVESWNLKDN</sequence>
<reference evidence="4" key="2">
    <citation type="submission" date="2018-02" db="UniProtKB">
        <authorList>
            <consortium name="EnsemblPlants"/>
        </authorList>
    </citation>
    <scope>IDENTIFICATION</scope>
    <source>
        <strain evidence="4">Williams 82</strain>
    </source>
</reference>
<dbReference type="EnsemblPlants" id="KRH19529">
    <property type="protein sequence ID" value="KRH19529"/>
    <property type="gene ID" value="GLYMA_13G121300"/>
</dbReference>
<dbReference type="PANTHER" id="PTHR31529:SF23">
    <property type="entry name" value="LOB DOMAIN-CONTAINING PROTEIN 16"/>
    <property type="match status" value="1"/>
</dbReference>
<dbReference type="PaxDb" id="3847-GLYMA13G18191.1"/>
<dbReference type="OMA" id="EYIVESW"/>
<dbReference type="AlphaFoldDB" id="A0A0R0GVL9"/>
<dbReference type="GO" id="GO:0009755">
    <property type="term" value="P:hormone-mediated signaling pathway"/>
    <property type="evidence" value="ECO:0000318"/>
    <property type="project" value="GO_Central"/>
</dbReference>
<feature type="domain" description="LOB" evidence="2">
    <location>
        <begin position="20"/>
        <end position="121"/>
    </location>
</feature>